<dbReference type="RefSeq" id="WP_189584482.1">
    <property type="nucleotide sequence ID" value="NZ_BMYV01000002.1"/>
</dbReference>
<reference evidence="2 3" key="1">
    <citation type="journal article" date="2014" name="Int. J. Syst. Evol. Microbiol.">
        <title>Complete genome sequence of Corynebacterium casei LMG S-19264T (=DSM 44701T), isolated from a smear-ripened cheese.</title>
        <authorList>
            <consortium name="US DOE Joint Genome Institute (JGI-PGF)"/>
            <person name="Walter F."/>
            <person name="Albersmeier A."/>
            <person name="Kalinowski J."/>
            <person name="Ruckert C."/>
        </authorList>
    </citation>
    <scope>NUCLEOTIDE SEQUENCE [LARGE SCALE GENOMIC DNA]</scope>
    <source>
        <strain evidence="2 3">KCTC 23968</strain>
    </source>
</reference>
<organism evidence="2 3">
    <name type="scientific">Litorimonas cladophorae</name>
    <dbReference type="NCBI Taxonomy" id="1220491"/>
    <lineage>
        <taxon>Bacteria</taxon>
        <taxon>Pseudomonadati</taxon>
        <taxon>Pseudomonadota</taxon>
        <taxon>Alphaproteobacteria</taxon>
        <taxon>Maricaulales</taxon>
        <taxon>Robiginitomaculaceae</taxon>
    </lineage>
</organism>
<dbReference type="EMBL" id="BMYV01000002">
    <property type="protein sequence ID" value="GGX68257.1"/>
    <property type="molecule type" value="Genomic_DNA"/>
</dbReference>
<name>A0A918KM58_9PROT</name>
<keyword evidence="1" id="KW-1133">Transmembrane helix</keyword>
<comment type="caution">
    <text evidence="2">The sequence shown here is derived from an EMBL/GenBank/DDBJ whole genome shotgun (WGS) entry which is preliminary data.</text>
</comment>
<feature type="transmembrane region" description="Helical" evidence="1">
    <location>
        <begin position="76"/>
        <end position="95"/>
    </location>
</feature>
<keyword evidence="3" id="KW-1185">Reference proteome</keyword>
<keyword evidence="1" id="KW-0812">Transmembrane</keyword>
<accession>A0A918KM58</accession>
<evidence type="ECO:0000313" key="3">
    <source>
        <dbReference type="Proteomes" id="UP000600865"/>
    </source>
</evidence>
<gene>
    <name evidence="2" type="ORF">GCM10011309_17540</name>
</gene>
<sequence length="103" mass="10845">MSHDQNEDIEFAALLQGYAAPIADGGFTVSTLARIEARSKLRQPILIGAACIGGAIALSQMPSLLTLVDTFVVPEVQPFILTAVGLFGFVGWAALDRGWADAV</sequence>
<dbReference type="Proteomes" id="UP000600865">
    <property type="component" value="Unassembled WGS sequence"/>
</dbReference>
<keyword evidence="1" id="KW-0472">Membrane</keyword>
<feature type="transmembrane region" description="Helical" evidence="1">
    <location>
        <begin position="44"/>
        <end position="64"/>
    </location>
</feature>
<proteinExistence type="predicted"/>
<evidence type="ECO:0000313" key="2">
    <source>
        <dbReference type="EMBL" id="GGX68257.1"/>
    </source>
</evidence>
<protein>
    <submittedName>
        <fullName evidence="2">Uncharacterized protein</fullName>
    </submittedName>
</protein>
<evidence type="ECO:0000256" key="1">
    <source>
        <dbReference type="SAM" id="Phobius"/>
    </source>
</evidence>
<dbReference type="AlphaFoldDB" id="A0A918KM58"/>